<evidence type="ECO:0000313" key="1">
    <source>
        <dbReference type="EMBL" id="JAS94718.1"/>
    </source>
</evidence>
<sequence length="104" mass="12113">HKYDEVIVMGGMNNIYNKGYVNSDFLNVLGMLIKLSKLNNLTNINLPWRRDYISPAVHHACEIFNFTLKNENCVNFIDISNFKRQFFTSHGLHMNMHGKHELTA</sequence>
<feature type="non-terminal residue" evidence="1">
    <location>
        <position position="104"/>
    </location>
</feature>
<organism evidence="1">
    <name type="scientific">Homalodisca liturata</name>
    <dbReference type="NCBI Taxonomy" id="320908"/>
    <lineage>
        <taxon>Eukaryota</taxon>
        <taxon>Metazoa</taxon>
        <taxon>Ecdysozoa</taxon>
        <taxon>Arthropoda</taxon>
        <taxon>Hexapoda</taxon>
        <taxon>Insecta</taxon>
        <taxon>Pterygota</taxon>
        <taxon>Neoptera</taxon>
        <taxon>Paraneoptera</taxon>
        <taxon>Hemiptera</taxon>
        <taxon>Auchenorrhyncha</taxon>
        <taxon>Membracoidea</taxon>
        <taxon>Cicadellidae</taxon>
        <taxon>Cicadellinae</taxon>
        <taxon>Proconiini</taxon>
        <taxon>Homalodisca</taxon>
    </lineage>
</organism>
<name>A0A1B6J6B0_9HEMI</name>
<accession>A0A1B6J6B0</accession>
<feature type="non-terminal residue" evidence="1">
    <location>
        <position position="1"/>
    </location>
</feature>
<proteinExistence type="predicted"/>
<evidence type="ECO:0008006" key="2">
    <source>
        <dbReference type="Google" id="ProtNLM"/>
    </source>
</evidence>
<reference evidence="1" key="1">
    <citation type="submission" date="2015-11" db="EMBL/GenBank/DDBJ databases">
        <title>De novo transcriptome assembly of four potential Pierce s Disease insect vectors from Arizona vineyards.</title>
        <authorList>
            <person name="Tassone E.E."/>
        </authorList>
    </citation>
    <scope>NUCLEOTIDE SEQUENCE</scope>
</reference>
<dbReference type="AlphaFoldDB" id="A0A1B6J6B0"/>
<dbReference type="EMBL" id="GECU01012988">
    <property type="protein sequence ID" value="JAS94718.1"/>
    <property type="molecule type" value="Transcribed_RNA"/>
</dbReference>
<gene>
    <name evidence="1" type="ORF">g.901</name>
</gene>
<protein>
    <recommendedName>
        <fullName evidence="2">SGNH hydrolase-type esterase domain-containing protein</fullName>
    </recommendedName>
</protein>